<evidence type="ECO:0008006" key="3">
    <source>
        <dbReference type="Google" id="ProtNLM"/>
    </source>
</evidence>
<dbReference type="EMBL" id="MGDI01000033">
    <property type="protein sequence ID" value="OGL52190.1"/>
    <property type="molecule type" value="Genomic_DNA"/>
</dbReference>
<protein>
    <recommendedName>
        <fullName evidence="3">DUF1844 domain-containing protein</fullName>
    </recommendedName>
</protein>
<proteinExistence type="predicted"/>
<gene>
    <name evidence="1" type="ORF">A3G31_06480</name>
</gene>
<dbReference type="STRING" id="1817883.A3G31_06480"/>
<organism evidence="1 2">
    <name type="scientific">Candidatus Schekmanbacteria bacterium RIFCSPLOWO2_12_FULL_38_15</name>
    <dbReference type="NCBI Taxonomy" id="1817883"/>
    <lineage>
        <taxon>Bacteria</taxon>
        <taxon>Candidatus Schekmaniibacteriota</taxon>
    </lineage>
</organism>
<evidence type="ECO:0000313" key="2">
    <source>
        <dbReference type="Proteomes" id="UP000178082"/>
    </source>
</evidence>
<sequence length="86" mass="9938">MDKEFSPSEIDFSSFILSLGTQTMMHLGEVPDPITQEKEKNLDLAKQTIDIIGMLHEKTKNNLTIHEEQLLENLLYELRMKYVKGS</sequence>
<dbReference type="AlphaFoldDB" id="A0A1F7SEJ3"/>
<evidence type="ECO:0000313" key="1">
    <source>
        <dbReference type="EMBL" id="OGL52190.1"/>
    </source>
</evidence>
<dbReference type="InterPro" id="IPR014995">
    <property type="entry name" value="DUF1844"/>
</dbReference>
<accession>A0A1F7SEJ3</accession>
<comment type="caution">
    <text evidence="1">The sequence shown here is derived from an EMBL/GenBank/DDBJ whole genome shotgun (WGS) entry which is preliminary data.</text>
</comment>
<reference evidence="1 2" key="1">
    <citation type="journal article" date="2016" name="Nat. Commun.">
        <title>Thousands of microbial genomes shed light on interconnected biogeochemical processes in an aquifer system.</title>
        <authorList>
            <person name="Anantharaman K."/>
            <person name="Brown C.T."/>
            <person name="Hug L.A."/>
            <person name="Sharon I."/>
            <person name="Castelle C.J."/>
            <person name="Probst A.J."/>
            <person name="Thomas B.C."/>
            <person name="Singh A."/>
            <person name="Wilkins M.J."/>
            <person name="Karaoz U."/>
            <person name="Brodie E.L."/>
            <person name="Williams K.H."/>
            <person name="Hubbard S.S."/>
            <person name="Banfield J.F."/>
        </authorList>
    </citation>
    <scope>NUCLEOTIDE SEQUENCE [LARGE SCALE GENOMIC DNA]</scope>
</reference>
<dbReference type="Proteomes" id="UP000178082">
    <property type="component" value="Unassembled WGS sequence"/>
</dbReference>
<name>A0A1F7SEJ3_9BACT</name>
<dbReference type="Pfam" id="PF08899">
    <property type="entry name" value="DUF1844"/>
    <property type="match status" value="1"/>
</dbReference>